<accession>A0A6P2BVH1</accession>
<dbReference type="GO" id="GO:0016020">
    <property type="term" value="C:membrane"/>
    <property type="evidence" value="ECO:0007669"/>
    <property type="project" value="UniProtKB-SubCell"/>
</dbReference>
<feature type="transmembrane region" description="Helical" evidence="6">
    <location>
        <begin position="235"/>
        <end position="255"/>
    </location>
</feature>
<sequence length="532" mass="56975">MQEATPQTSALTDDDDARLASLGYSPQLNRVLGLFSNFSVAFTYLSPVVGIYSLFAYGLGFGGPAYIWTTLIPVAGMLLVALIFGELASHYPIAGAIYQYSKYNVGRRYGWFVGWFYGIALLVTVASVDTGVVGYFTALVNNWFGWSIDPTSHLNILIITLVLLAIQTGLNITGAKVMARVAQFGVYVEILGTLGVAIALAIHGFHHGFSYLFTTEGAASPKTNALGLDFGGSHLGVLIVAVLVPVYIFFGFESAGDVSEETKDAGRQVPRAMRYTMLWGGLASLILTAALILAIPGGPKGLSDVVSGGGIPVIFAQLPSWLQDFALLLVIFAFFSCGTSIQGAGSRLAFSYARDGALPGAKWISTVHPRFKTPVNALLGGSVVTALFVLLVFASPSKDLHILWFTYPAHTNALVSLVSFGTSGIYLSFLLTVVGVMIARRRGWVPEGKFTLGRWAWPVYIIGAAYLMVILVDIVAPTGLSSPRAFMNLDWITLVVMMIVLIVGAVFFLLSRGGKALEAHMRDDAEKPAAVK</sequence>
<name>A0A6P2BVH1_9ACTN</name>
<dbReference type="PANTHER" id="PTHR45649:SF26">
    <property type="entry name" value="OS04G0435100 PROTEIN"/>
    <property type="match status" value="1"/>
</dbReference>
<comment type="subcellular location">
    <subcellularLocation>
        <location evidence="1">Membrane</location>
        <topology evidence="1">Multi-pass membrane protein</topology>
    </subcellularLocation>
</comment>
<evidence type="ECO:0000256" key="4">
    <source>
        <dbReference type="ARBA" id="ARBA00022989"/>
    </source>
</evidence>
<comment type="caution">
    <text evidence="7">The sequence shown here is derived from an EMBL/GenBank/DDBJ whole genome shotgun (WGS) entry which is preliminary data.</text>
</comment>
<feature type="transmembrane region" description="Helical" evidence="6">
    <location>
        <begin position="34"/>
        <end position="59"/>
    </location>
</feature>
<evidence type="ECO:0000256" key="6">
    <source>
        <dbReference type="SAM" id="Phobius"/>
    </source>
</evidence>
<protein>
    <submittedName>
        <fullName evidence="7">Amino acid permease</fullName>
    </submittedName>
</protein>
<dbReference type="Gene3D" id="1.20.1740.10">
    <property type="entry name" value="Amino acid/polyamine transporter I"/>
    <property type="match status" value="1"/>
</dbReference>
<evidence type="ECO:0000256" key="5">
    <source>
        <dbReference type="ARBA" id="ARBA00023136"/>
    </source>
</evidence>
<dbReference type="GO" id="GO:0022857">
    <property type="term" value="F:transmembrane transporter activity"/>
    <property type="evidence" value="ECO:0007669"/>
    <property type="project" value="InterPro"/>
</dbReference>
<feature type="transmembrane region" description="Helical" evidence="6">
    <location>
        <begin position="414"/>
        <end position="438"/>
    </location>
</feature>
<keyword evidence="8" id="KW-1185">Reference proteome</keyword>
<feature type="transmembrane region" description="Helical" evidence="6">
    <location>
        <begin position="276"/>
        <end position="295"/>
    </location>
</feature>
<dbReference type="OrthoDB" id="8274074at2"/>
<dbReference type="EMBL" id="RPFW01000004">
    <property type="protein sequence ID" value="TVZ03054.1"/>
    <property type="molecule type" value="Genomic_DNA"/>
</dbReference>
<dbReference type="PIRSF" id="PIRSF006060">
    <property type="entry name" value="AA_transporter"/>
    <property type="match status" value="1"/>
</dbReference>
<keyword evidence="3 6" id="KW-0812">Transmembrane</keyword>
<feature type="transmembrane region" description="Helical" evidence="6">
    <location>
        <begin position="109"/>
        <end position="133"/>
    </location>
</feature>
<dbReference type="RefSeq" id="WP_145855446.1">
    <property type="nucleotide sequence ID" value="NZ_RPFW01000004.1"/>
</dbReference>
<gene>
    <name evidence="7" type="ORF">EAS64_21605</name>
</gene>
<feature type="transmembrane region" description="Helical" evidence="6">
    <location>
        <begin position="184"/>
        <end position="205"/>
    </location>
</feature>
<evidence type="ECO:0000256" key="3">
    <source>
        <dbReference type="ARBA" id="ARBA00022692"/>
    </source>
</evidence>
<dbReference type="PANTHER" id="PTHR45649">
    <property type="entry name" value="AMINO-ACID PERMEASE BAT1"/>
    <property type="match status" value="1"/>
</dbReference>
<evidence type="ECO:0000256" key="2">
    <source>
        <dbReference type="ARBA" id="ARBA00022448"/>
    </source>
</evidence>
<keyword evidence="2" id="KW-0813">Transport</keyword>
<feature type="transmembrane region" description="Helical" evidence="6">
    <location>
        <begin position="153"/>
        <end position="172"/>
    </location>
</feature>
<proteinExistence type="predicted"/>
<reference evidence="7 8" key="1">
    <citation type="submission" date="2018-11" db="EMBL/GenBank/DDBJ databases">
        <title>Trebonia kvetii gen.nov., sp.nov., a novel acidophilic actinobacterium, and proposal of the new actinobacterial family Treboniaceae fam. nov.</title>
        <authorList>
            <person name="Rapoport D."/>
            <person name="Sagova-Mareckova M."/>
            <person name="Sedlacek I."/>
            <person name="Provaznik J."/>
            <person name="Kralova S."/>
            <person name="Pavlinic D."/>
            <person name="Benes V."/>
            <person name="Kopecky J."/>
        </authorList>
    </citation>
    <scope>NUCLEOTIDE SEQUENCE [LARGE SCALE GENOMIC DNA]</scope>
    <source>
        <strain evidence="7 8">15Tr583</strain>
    </source>
</reference>
<feature type="transmembrane region" description="Helical" evidence="6">
    <location>
        <begin position="375"/>
        <end position="394"/>
    </location>
</feature>
<feature type="transmembrane region" description="Helical" evidence="6">
    <location>
        <begin position="65"/>
        <end position="88"/>
    </location>
</feature>
<evidence type="ECO:0000313" key="8">
    <source>
        <dbReference type="Proteomes" id="UP000460272"/>
    </source>
</evidence>
<feature type="transmembrane region" description="Helical" evidence="6">
    <location>
        <begin position="491"/>
        <end position="511"/>
    </location>
</feature>
<dbReference type="Pfam" id="PF13520">
    <property type="entry name" value="AA_permease_2"/>
    <property type="match status" value="1"/>
</dbReference>
<feature type="transmembrane region" description="Helical" evidence="6">
    <location>
        <begin position="459"/>
        <end position="479"/>
    </location>
</feature>
<dbReference type="AlphaFoldDB" id="A0A6P2BVH1"/>
<organism evidence="7 8">
    <name type="scientific">Trebonia kvetii</name>
    <dbReference type="NCBI Taxonomy" id="2480626"/>
    <lineage>
        <taxon>Bacteria</taxon>
        <taxon>Bacillati</taxon>
        <taxon>Actinomycetota</taxon>
        <taxon>Actinomycetes</taxon>
        <taxon>Streptosporangiales</taxon>
        <taxon>Treboniaceae</taxon>
        <taxon>Trebonia</taxon>
    </lineage>
</organism>
<keyword evidence="4 6" id="KW-1133">Transmembrane helix</keyword>
<evidence type="ECO:0000256" key="1">
    <source>
        <dbReference type="ARBA" id="ARBA00004141"/>
    </source>
</evidence>
<evidence type="ECO:0000313" key="7">
    <source>
        <dbReference type="EMBL" id="TVZ03054.1"/>
    </source>
</evidence>
<dbReference type="InterPro" id="IPR002293">
    <property type="entry name" value="AA/rel_permease1"/>
</dbReference>
<dbReference type="Proteomes" id="UP000460272">
    <property type="component" value="Unassembled WGS sequence"/>
</dbReference>
<keyword evidence="5 6" id="KW-0472">Membrane</keyword>